<evidence type="ECO:0000313" key="2">
    <source>
        <dbReference type="EMBL" id="NML41180.1"/>
    </source>
</evidence>
<dbReference type="PROSITE" id="PS50943">
    <property type="entry name" value="HTH_CROC1"/>
    <property type="match status" value="1"/>
</dbReference>
<name>A0A848GWT3_9BACT</name>
<dbReference type="Proteomes" id="UP000583266">
    <property type="component" value="Unassembled WGS sequence"/>
</dbReference>
<organism evidence="2 3">
    <name type="scientific">Chitinophaga fulva</name>
    <dbReference type="NCBI Taxonomy" id="2728842"/>
    <lineage>
        <taxon>Bacteria</taxon>
        <taxon>Pseudomonadati</taxon>
        <taxon>Bacteroidota</taxon>
        <taxon>Chitinophagia</taxon>
        <taxon>Chitinophagales</taxon>
        <taxon>Chitinophagaceae</taxon>
        <taxon>Chitinophaga</taxon>
    </lineage>
</organism>
<evidence type="ECO:0000259" key="1">
    <source>
        <dbReference type="PROSITE" id="PS50943"/>
    </source>
</evidence>
<evidence type="ECO:0000313" key="3">
    <source>
        <dbReference type="Proteomes" id="UP000583266"/>
    </source>
</evidence>
<accession>A0A848GWT3</accession>
<reference evidence="2 3" key="1">
    <citation type="submission" date="2020-04" db="EMBL/GenBank/DDBJ databases">
        <title>Chitinophaga sp. G-6-1-13 sp. nov., isolated from soil.</title>
        <authorList>
            <person name="Dahal R.H."/>
            <person name="Chaudhary D.K."/>
        </authorList>
    </citation>
    <scope>NUCLEOTIDE SEQUENCE [LARGE SCALE GENOMIC DNA]</scope>
    <source>
        <strain evidence="2 3">G-6-1-13</strain>
    </source>
</reference>
<dbReference type="AlphaFoldDB" id="A0A848GWT3"/>
<dbReference type="InterPro" id="IPR010982">
    <property type="entry name" value="Lambda_DNA-bd_dom_sf"/>
</dbReference>
<protein>
    <submittedName>
        <fullName evidence="2">Helix-turn-helix transcriptional regulator</fullName>
    </submittedName>
</protein>
<dbReference type="Gene3D" id="1.10.260.40">
    <property type="entry name" value="lambda repressor-like DNA-binding domains"/>
    <property type="match status" value="1"/>
</dbReference>
<proteinExistence type="predicted"/>
<feature type="domain" description="HTH cro/C1-type" evidence="1">
    <location>
        <begin position="13"/>
        <end position="69"/>
    </location>
</feature>
<dbReference type="CDD" id="cd00093">
    <property type="entry name" value="HTH_XRE"/>
    <property type="match status" value="1"/>
</dbReference>
<dbReference type="GO" id="GO:0003677">
    <property type="term" value="F:DNA binding"/>
    <property type="evidence" value="ECO:0007669"/>
    <property type="project" value="InterPro"/>
</dbReference>
<dbReference type="SUPFAM" id="SSF47413">
    <property type="entry name" value="lambda repressor-like DNA-binding domains"/>
    <property type="match status" value="1"/>
</dbReference>
<dbReference type="SMART" id="SM00530">
    <property type="entry name" value="HTH_XRE"/>
    <property type="match status" value="1"/>
</dbReference>
<dbReference type="Pfam" id="PF01381">
    <property type="entry name" value="HTH_3"/>
    <property type="match status" value="1"/>
</dbReference>
<sequence length="78" mass="8980">MKSKIDLYVIQKVKEKRLEMNLSQADLAHELGMSVGFIGKVESAQYPSHYNIKHLNLLARILQCSPQDFLPKKPLQEK</sequence>
<comment type="caution">
    <text evidence="2">The sequence shown here is derived from an EMBL/GenBank/DDBJ whole genome shotgun (WGS) entry which is preliminary data.</text>
</comment>
<dbReference type="RefSeq" id="WP_169228280.1">
    <property type="nucleotide sequence ID" value="NZ_JABBGC010000004.1"/>
</dbReference>
<keyword evidence="3" id="KW-1185">Reference proteome</keyword>
<dbReference type="InterPro" id="IPR001387">
    <property type="entry name" value="Cro/C1-type_HTH"/>
</dbReference>
<dbReference type="EMBL" id="JABBGC010000004">
    <property type="protein sequence ID" value="NML41180.1"/>
    <property type="molecule type" value="Genomic_DNA"/>
</dbReference>
<gene>
    <name evidence="2" type="ORF">HHL17_28560</name>
</gene>